<proteinExistence type="predicted"/>
<dbReference type="EMBL" id="JBANEI010000014">
    <property type="protein sequence ID" value="MEI2683511.1"/>
    <property type="molecule type" value="Genomic_DNA"/>
</dbReference>
<protein>
    <submittedName>
        <fullName evidence="5">XRE family transcriptional regulator</fullName>
    </submittedName>
</protein>
<dbReference type="InterPro" id="IPR001387">
    <property type="entry name" value="Cro/C1-type_HTH"/>
</dbReference>
<keyword evidence="2" id="KW-0238">DNA-binding</keyword>
<organism evidence="5 6">
    <name type="scientific">Erwinia aphidicola</name>
    <dbReference type="NCBI Taxonomy" id="68334"/>
    <lineage>
        <taxon>Bacteria</taxon>
        <taxon>Pseudomonadati</taxon>
        <taxon>Pseudomonadota</taxon>
        <taxon>Gammaproteobacteria</taxon>
        <taxon>Enterobacterales</taxon>
        <taxon>Erwiniaceae</taxon>
        <taxon>Erwinia</taxon>
    </lineage>
</organism>
<dbReference type="InterPro" id="IPR011051">
    <property type="entry name" value="RmlC_Cupin_sf"/>
</dbReference>
<gene>
    <name evidence="5" type="ORF">V8N49_17835</name>
</gene>
<dbReference type="PANTHER" id="PTHR46797">
    <property type="entry name" value="HTH-TYPE TRANSCRIPTIONAL REGULATOR"/>
    <property type="match status" value="1"/>
</dbReference>
<dbReference type="InterPro" id="IPR010982">
    <property type="entry name" value="Lambda_DNA-bd_dom_sf"/>
</dbReference>
<dbReference type="SUPFAM" id="SSF47413">
    <property type="entry name" value="lambda repressor-like DNA-binding domains"/>
    <property type="match status" value="1"/>
</dbReference>
<dbReference type="Gene3D" id="2.60.120.10">
    <property type="entry name" value="Jelly Rolls"/>
    <property type="match status" value="1"/>
</dbReference>
<dbReference type="Pfam" id="PF07883">
    <property type="entry name" value="Cupin_2"/>
    <property type="match status" value="1"/>
</dbReference>
<evidence type="ECO:0000256" key="3">
    <source>
        <dbReference type="ARBA" id="ARBA00023163"/>
    </source>
</evidence>
<dbReference type="SMART" id="SM00530">
    <property type="entry name" value="HTH_XRE"/>
    <property type="match status" value="1"/>
</dbReference>
<dbReference type="Gene3D" id="1.10.260.40">
    <property type="entry name" value="lambda repressor-like DNA-binding domains"/>
    <property type="match status" value="1"/>
</dbReference>
<dbReference type="InterPro" id="IPR013096">
    <property type="entry name" value="Cupin_2"/>
</dbReference>
<dbReference type="Proteomes" id="UP001306592">
    <property type="component" value="Unassembled WGS sequence"/>
</dbReference>
<keyword evidence="3" id="KW-0804">Transcription</keyword>
<evidence type="ECO:0000259" key="4">
    <source>
        <dbReference type="PROSITE" id="PS50943"/>
    </source>
</evidence>
<accession>A0ABU8DJL7</accession>
<reference evidence="5 6" key="1">
    <citation type="submission" date="2024-02" db="EMBL/GenBank/DDBJ databases">
        <title>First report Erwinia aphidicola in onion in Chile.</title>
        <authorList>
            <person name="Valenzuela M."/>
            <person name="Pena M."/>
            <person name="Dutta B."/>
        </authorList>
    </citation>
    <scope>NUCLEOTIDE SEQUENCE [LARGE SCALE GENOMIC DNA]</scope>
    <source>
        <strain evidence="5 6">QCJ3A</strain>
    </source>
</reference>
<dbReference type="RefSeq" id="WP_048916333.1">
    <property type="nucleotide sequence ID" value="NZ_CAKKMT010000011.1"/>
</dbReference>
<evidence type="ECO:0000313" key="6">
    <source>
        <dbReference type="Proteomes" id="UP001306592"/>
    </source>
</evidence>
<dbReference type="InterPro" id="IPR014710">
    <property type="entry name" value="RmlC-like_jellyroll"/>
</dbReference>
<dbReference type="CDD" id="cd02209">
    <property type="entry name" value="cupin_XRE_C"/>
    <property type="match status" value="1"/>
</dbReference>
<dbReference type="InterPro" id="IPR050807">
    <property type="entry name" value="TransReg_Diox_bact_type"/>
</dbReference>
<dbReference type="CDD" id="cd00093">
    <property type="entry name" value="HTH_XRE"/>
    <property type="match status" value="1"/>
</dbReference>
<comment type="caution">
    <text evidence="5">The sequence shown here is derived from an EMBL/GenBank/DDBJ whole genome shotgun (WGS) entry which is preliminary data.</text>
</comment>
<evidence type="ECO:0000256" key="2">
    <source>
        <dbReference type="ARBA" id="ARBA00023125"/>
    </source>
</evidence>
<dbReference type="SUPFAM" id="SSF51182">
    <property type="entry name" value="RmlC-like cupins"/>
    <property type="match status" value="1"/>
</dbReference>
<feature type="domain" description="HTH cro/C1-type" evidence="4">
    <location>
        <begin position="12"/>
        <end position="66"/>
    </location>
</feature>
<keyword evidence="6" id="KW-1185">Reference proteome</keyword>
<evidence type="ECO:0000313" key="5">
    <source>
        <dbReference type="EMBL" id="MEI2683511.1"/>
    </source>
</evidence>
<dbReference type="Pfam" id="PF01381">
    <property type="entry name" value="HTH_3"/>
    <property type="match status" value="1"/>
</dbReference>
<dbReference type="PANTHER" id="PTHR46797:SF23">
    <property type="entry name" value="HTH-TYPE TRANSCRIPTIONAL REGULATOR SUTR"/>
    <property type="match status" value="1"/>
</dbReference>
<name>A0ABU8DJL7_ERWAP</name>
<keyword evidence="1" id="KW-0805">Transcription regulation</keyword>
<dbReference type="PROSITE" id="PS50943">
    <property type="entry name" value="HTH_CROC1"/>
    <property type="match status" value="1"/>
</dbReference>
<sequence length="187" mass="20743">MDALQHYLANTLKQQRSLRGWSLSHAAQITGVSKAMLGQIERAESSPTIATLWKIATGFNLPFSLFIEPVAADDDRAPRRESLLPGYSPAGNGMQIVSLFPFDAELRFEMLVIELAPGALSESAAHEKGVIEHVIVLEGALELVVDGQVQRLGRGEALRFQADCMHSYHNVGNEKVRFHDLIHYPRR</sequence>
<evidence type="ECO:0000256" key="1">
    <source>
        <dbReference type="ARBA" id="ARBA00023015"/>
    </source>
</evidence>